<dbReference type="PANTHER" id="PTHR23236">
    <property type="entry name" value="EUKARYOTIC TRANSLATION INITIATION FACTOR 4B/4H"/>
    <property type="match status" value="1"/>
</dbReference>
<evidence type="ECO:0000256" key="3">
    <source>
        <dbReference type="ARBA" id="ARBA00022884"/>
    </source>
</evidence>
<reference evidence="5" key="3">
    <citation type="submission" date="2025-09" db="UniProtKB">
        <authorList>
            <consortium name="Ensembl"/>
        </authorList>
    </citation>
    <scope>IDENTIFICATION</scope>
</reference>
<evidence type="ECO:0000256" key="1">
    <source>
        <dbReference type="ARBA" id="ARBA00004496"/>
    </source>
</evidence>
<accession>A0A3P8S268</accession>
<dbReference type="GO" id="GO:0000288">
    <property type="term" value="P:nuclear-transcribed mRNA catabolic process, deadenylation-dependent decay"/>
    <property type="evidence" value="ECO:0007669"/>
    <property type="project" value="TreeGrafter"/>
</dbReference>
<protein>
    <recommendedName>
        <fullName evidence="7">RRM domain-containing protein</fullName>
    </recommendedName>
</protein>
<reference evidence="5" key="2">
    <citation type="submission" date="2025-08" db="UniProtKB">
        <authorList>
            <consortium name="Ensembl"/>
        </authorList>
    </citation>
    <scope>IDENTIFICATION</scope>
</reference>
<organism evidence="5 6">
    <name type="scientific">Amphiprion percula</name>
    <name type="common">Orange clownfish</name>
    <name type="synonym">Lutjanus percula</name>
    <dbReference type="NCBI Taxonomy" id="161767"/>
    <lineage>
        <taxon>Eukaryota</taxon>
        <taxon>Metazoa</taxon>
        <taxon>Chordata</taxon>
        <taxon>Craniata</taxon>
        <taxon>Vertebrata</taxon>
        <taxon>Euteleostomi</taxon>
        <taxon>Actinopterygii</taxon>
        <taxon>Neopterygii</taxon>
        <taxon>Teleostei</taxon>
        <taxon>Neoteleostei</taxon>
        <taxon>Acanthomorphata</taxon>
        <taxon>Ovalentaria</taxon>
        <taxon>Pomacentridae</taxon>
        <taxon>Amphiprion</taxon>
    </lineage>
</organism>
<reference evidence="5 6" key="1">
    <citation type="submission" date="2018-03" db="EMBL/GenBank/DDBJ databases">
        <title>Finding Nemo's genes: A chromosome-scale reference assembly of the genome of the orange clownfish Amphiprion percula.</title>
        <authorList>
            <person name="Lehmann R."/>
        </authorList>
    </citation>
    <scope>NUCLEOTIDE SEQUENCE</scope>
</reference>
<keyword evidence="6" id="KW-1185">Reference proteome</keyword>
<evidence type="ECO:0008006" key="7">
    <source>
        <dbReference type="Google" id="ProtNLM"/>
    </source>
</evidence>
<evidence type="ECO:0000313" key="5">
    <source>
        <dbReference type="Ensembl" id="ENSAPEP00000006958.1"/>
    </source>
</evidence>
<dbReference type="InterPro" id="IPR012677">
    <property type="entry name" value="Nucleotide-bd_a/b_plait_sf"/>
</dbReference>
<comment type="subcellular location">
    <subcellularLocation>
        <location evidence="1">Cytoplasm</location>
    </subcellularLocation>
</comment>
<proteinExistence type="predicted"/>
<dbReference type="GeneTree" id="ENSGT00940000161325"/>
<dbReference type="AlphaFoldDB" id="A0A3P8S268"/>
<name>A0A3P8S268_AMPPE</name>
<keyword evidence="2" id="KW-0963">Cytoplasm</keyword>
<dbReference type="Gene3D" id="3.30.70.330">
    <property type="match status" value="1"/>
</dbReference>
<evidence type="ECO:0000256" key="4">
    <source>
        <dbReference type="SAM" id="MobiDB-lite"/>
    </source>
</evidence>
<dbReference type="GO" id="GO:0005634">
    <property type="term" value="C:nucleus"/>
    <property type="evidence" value="ECO:0007669"/>
    <property type="project" value="TreeGrafter"/>
</dbReference>
<dbReference type="GO" id="GO:0008143">
    <property type="term" value="F:poly(A) binding"/>
    <property type="evidence" value="ECO:0007669"/>
    <property type="project" value="TreeGrafter"/>
</dbReference>
<dbReference type="STRING" id="161767.ENSAPEP00000006958"/>
<keyword evidence="3" id="KW-0694">RNA-binding</keyword>
<evidence type="ECO:0000313" key="6">
    <source>
        <dbReference type="Proteomes" id="UP000265080"/>
    </source>
</evidence>
<evidence type="ECO:0000256" key="2">
    <source>
        <dbReference type="ARBA" id="ARBA00022490"/>
    </source>
</evidence>
<dbReference type="InterPro" id="IPR035979">
    <property type="entry name" value="RBD_domain_sf"/>
</dbReference>
<sequence>VLVKSHNVIMCCMIHFTTNEELIQACRSRKEAQLKSLEERRFESNIQTRIDGDNRSVCVGNVDYGATADEFSGHPSGFAYIEFSDRDSVHCAIGLHETLFRGRVLKVMPKRTNMPRISTTDRGGHRGGHSRGRGPVSRIGRANSFLSCVSCSRTGICPWVKRCSDSTDVIHKCHISNGQGSDLQPHLKYNSHCDTNRAVRRQTSTPSL</sequence>
<dbReference type="PANTHER" id="PTHR23236:SF27">
    <property type="entry name" value="EMBRYONIC POLYADENYLATE-BINDING PROTEIN 2"/>
    <property type="match status" value="1"/>
</dbReference>
<dbReference type="Proteomes" id="UP000265080">
    <property type="component" value="Chromosome 1"/>
</dbReference>
<feature type="region of interest" description="Disordered" evidence="4">
    <location>
        <begin position="114"/>
        <end position="137"/>
    </location>
</feature>
<dbReference type="GO" id="GO:0005737">
    <property type="term" value="C:cytoplasm"/>
    <property type="evidence" value="ECO:0007669"/>
    <property type="project" value="UniProtKB-SubCell"/>
</dbReference>
<dbReference type="Ensembl" id="ENSAPET00000007141.1">
    <property type="protein sequence ID" value="ENSAPEP00000006958.1"/>
    <property type="gene ID" value="ENSAPEG00000004989.1"/>
</dbReference>
<dbReference type="SUPFAM" id="SSF54928">
    <property type="entry name" value="RNA-binding domain, RBD"/>
    <property type="match status" value="1"/>
</dbReference>